<dbReference type="PANTHER" id="PTHR21137:SF35">
    <property type="entry name" value="ODORANT RECEPTOR 19A-RELATED"/>
    <property type="match status" value="1"/>
</dbReference>
<feature type="transmembrane region" description="Helical" evidence="10">
    <location>
        <begin position="125"/>
        <end position="148"/>
    </location>
</feature>
<dbReference type="AlphaFoldDB" id="A0A8J5QRW2"/>
<reference evidence="11" key="2">
    <citation type="submission" date="2021-04" db="EMBL/GenBank/DDBJ databases">
        <title>Genome-wide patterns of bracovirus chromosomal integration into multiple host tissues during parasitism.</title>
        <authorList>
            <person name="Chebbi M.A.C."/>
        </authorList>
    </citation>
    <scope>NUCLEOTIDE SEQUENCE</scope>
    <source>
        <tissue evidence="11">Whole body</tissue>
    </source>
</reference>
<evidence type="ECO:0000256" key="4">
    <source>
        <dbReference type="ARBA" id="ARBA00022692"/>
    </source>
</evidence>
<keyword evidence="12" id="KW-1185">Reference proteome</keyword>
<evidence type="ECO:0000256" key="7">
    <source>
        <dbReference type="ARBA" id="ARBA00023136"/>
    </source>
</evidence>
<comment type="similarity">
    <text evidence="10">Belongs to the insect chemoreceptor superfamily. Heteromeric odorant receptor channel (TC 1.A.69) family.</text>
</comment>
<dbReference type="InterPro" id="IPR004117">
    <property type="entry name" value="7tm6_olfct_rcpt"/>
</dbReference>
<evidence type="ECO:0000256" key="2">
    <source>
        <dbReference type="ARBA" id="ARBA00022475"/>
    </source>
</evidence>
<dbReference type="Pfam" id="PF02949">
    <property type="entry name" value="7tm_6"/>
    <property type="match status" value="1"/>
</dbReference>
<organism evidence="11 12">
    <name type="scientific">Cotesia typhae</name>
    <dbReference type="NCBI Taxonomy" id="2053667"/>
    <lineage>
        <taxon>Eukaryota</taxon>
        <taxon>Metazoa</taxon>
        <taxon>Ecdysozoa</taxon>
        <taxon>Arthropoda</taxon>
        <taxon>Hexapoda</taxon>
        <taxon>Insecta</taxon>
        <taxon>Pterygota</taxon>
        <taxon>Neoptera</taxon>
        <taxon>Endopterygota</taxon>
        <taxon>Hymenoptera</taxon>
        <taxon>Apocrita</taxon>
        <taxon>Ichneumonoidea</taxon>
        <taxon>Braconidae</taxon>
        <taxon>Microgastrinae</taxon>
        <taxon>Cotesia</taxon>
    </lineage>
</organism>
<feature type="transmembrane region" description="Helical" evidence="10">
    <location>
        <begin position="176"/>
        <end position="202"/>
    </location>
</feature>
<comment type="caution">
    <text evidence="10">Lacks conserved residue(s) required for the propagation of feature annotation.</text>
</comment>
<dbReference type="EMBL" id="JAAOIC020000048">
    <property type="protein sequence ID" value="KAG8037031.1"/>
    <property type="molecule type" value="Genomic_DNA"/>
</dbReference>
<dbReference type="GO" id="GO:0004984">
    <property type="term" value="F:olfactory receptor activity"/>
    <property type="evidence" value="ECO:0007669"/>
    <property type="project" value="InterPro"/>
</dbReference>
<keyword evidence="2" id="KW-1003">Cell membrane</keyword>
<evidence type="ECO:0000313" key="11">
    <source>
        <dbReference type="EMBL" id="KAG8037031.1"/>
    </source>
</evidence>
<comment type="caution">
    <text evidence="11">The sequence shown here is derived from an EMBL/GenBank/DDBJ whole genome shotgun (WGS) entry which is preliminary data.</text>
</comment>
<name>A0A8J5QRW2_9HYME</name>
<dbReference type="GO" id="GO:0007165">
    <property type="term" value="P:signal transduction"/>
    <property type="evidence" value="ECO:0007669"/>
    <property type="project" value="UniProtKB-KW"/>
</dbReference>
<comment type="subcellular location">
    <subcellularLocation>
        <location evidence="1 10">Cell membrane</location>
        <topology evidence="1 10">Multi-pass membrane protein</topology>
    </subcellularLocation>
</comment>
<gene>
    <name evidence="11" type="ORF">G9C98_004353</name>
</gene>
<reference evidence="11" key="1">
    <citation type="submission" date="2020-03" db="EMBL/GenBank/DDBJ databases">
        <authorList>
            <person name="Chebbi M.A."/>
            <person name="Drezen J.M."/>
        </authorList>
    </citation>
    <scope>NUCLEOTIDE SEQUENCE</scope>
    <source>
        <tissue evidence="11">Whole body</tissue>
    </source>
</reference>
<proteinExistence type="inferred from homology"/>
<keyword evidence="4 10" id="KW-0812">Transmembrane</keyword>
<dbReference type="Proteomes" id="UP000729913">
    <property type="component" value="Unassembled WGS sequence"/>
</dbReference>
<evidence type="ECO:0000256" key="10">
    <source>
        <dbReference type="RuleBase" id="RU351113"/>
    </source>
</evidence>
<dbReference type="PANTHER" id="PTHR21137">
    <property type="entry name" value="ODORANT RECEPTOR"/>
    <property type="match status" value="1"/>
</dbReference>
<feature type="transmembrane region" description="Helical" evidence="10">
    <location>
        <begin position="35"/>
        <end position="54"/>
    </location>
</feature>
<keyword evidence="9 10" id="KW-0807">Transducer</keyword>
<evidence type="ECO:0000256" key="1">
    <source>
        <dbReference type="ARBA" id="ARBA00004651"/>
    </source>
</evidence>
<keyword evidence="5 10" id="KW-0552">Olfaction</keyword>
<evidence type="ECO:0000256" key="8">
    <source>
        <dbReference type="ARBA" id="ARBA00023170"/>
    </source>
</evidence>
<evidence type="ECO:0000313" key="12">
    <source>
        <dbReference type="Proteomes" id="UP000729913"/>
    </source>
</evidence>
<evidence type="ECO:0000256" key="6">
    <source>
        <dbReference type="ARBA" id="ARBA00022989"/>
    </source>
</evidence>
<sequence>MDIYERSYYKIVKSFASFIGQWPYQSRLQRLVLEFLLWNLFIIQIIPQVVVSLVDHFKDLDVVLELLSAFIMDLAYIAKYSNAIIKAKLIKRIFEKIKEDWKILRSDQEKLILEYHLKMGQYLSIGYTGFANLALLVFILDPIFPIIIDKFSESNDSLPRRFAVPMEFVVCDQQKYYWSLLSLSNFCIISIIMVIICCDVLFISFVQHVCGIFAVVGFRIEHAPNVIIPHEILKDSNFGSNYQDVHYRHIVTCIRDHRRAFAELIETTFTESFGIVVGLNLPIMSITAVQIMAETNSIQDTVKNIMFTGAQLVHLFFDCYMSQRLTDMSSHIHDCITRAKWYEISARSRKLLILMTLRSQVPCKLTAAKVMDLSIESFGVCVKTAGSYFTMLMSMR</sequence>
<accession>A0A8J5QRW2</accession>
<protein>
    <recommendedName>
        <fullName evidence="10">Odorant receptor</fullName>
    </recommendedName>
</protein>
<feature type="transmembrane region" description="Helical" evidence="10">
    <location>
        <begin position="66"/>
        <end position="85"/>
    </location>
</feature>
<keyword evidence="7 10" id="KW-0472">Membrane</keyword>
<dbReference type="GO" id="GO:0005886">
    <property type="term" value="C:plasma membrane"/>
    <property type="evidence" value="ECO:0007669"/>
    <property type="project" value="UniProtKB-SubCell"/>
</dbReference>
<evidence type="ECO:0000256" key="9">
    <source>
        <dbReference type="ARBA" id="ARBA00023224"/>
    </source>
</evidence>
<keyword evidence="6 10" id="KW-1133">Transmembrane helix</keyword>
<dbReference type="OrthoDB" id="7548151at2759"/>
<keyword evidence="8 10" id="KW-0675">Receptor</keyword>
<evidence type="ECO:0000256" key="3">
    <source>
        <dbReference type="ARBA" id="ARBA00022606"/>
    </source>
</evidence>
<dbReference type="GO" id="GO:0005549">
    <property type="term" value="F:odorant binding"/>
    <property type="evidence" value="ECO:0007669"/>
    <property type="project" value="InterPro"/>
</dbReference>
<evidence type="ECO:0000256" key="5">
    <source>
        <dbReference type="ARBA" id="ARBA00022725"/>
    </source>
</evidence>
<keyword evidence="3 10" id="KW-0716">Sensory transduction</keyword>